<sequence>MLIKQLRSFLEHHKNEDSKIVVISSGGTAVPLEKNSVRFIENFSNGTRGATSAEKFLEKEYLVIFFHRHNTLQPFSHRFPDLFNHLEISDKNDGTFTAPSYPRLAEMINLKNKYQKRILMIPFTTYYDYKNDLEIICKEVASYGKKLCIYLAAAVSDFYIDSEQLPEHKIPSVHGDLNLKLTMTPKVLGKVVQAVVPDAFIVSFKLETDPKVLISKSVKALNEYGHQIVIANMLKTRKRKVTFVRPNNEILELDLDSDEHKNRHDIEIEDLIVEELHKLHEDFIRG</sequence>
<evidence type="ECO:0000313" key="1">
    <source>
        <dbReference type="Proteomes" id="UP000887576"/>
    </source>
</evidence>
<organism evidence="1 2">
    <name type="scientific">Panagrolaimus sp. JU765</name>
    <dbReference type="NCBI Taxonomy" id="591449"/>
    <lineage>
        <taxon>Eukaryota</taxon>
        <taxon>Metazoa</taxon>
        <taxon>Ecdysozoa</taxon>
        <taxon>Nematoda</taxon>
        <taxon>Chromadorea</taxon>
        <taxon>Rhabditida</taxon>
        <taxon>Tylenchina</taxon>
        <taxon>Panagrolaimomorpha</taxon>
        <taxon>Panagrolaimoidea</taxon>
        <taxon>Panagrolaimidae</taxon>
        <taxon>Panagrolaimus</taxon>
    </lineage>
</organism>
<protein>
    <submittedName>
        <fullName evidence="2">DNA/pantothenate metabolism flavoprotein C-terminal domain-containing protein</fullName>
    </submittedName>
</protein>
<name>A0AC34QV57_9BILA</name>
<proteinExistence type="predicted"/>
<dbReference type="WBParaSite" id="JU765_v2.g19628.t1">
    <property type="protein sequence ID" value="JU765_v2.g19628.t1"/>
    <property type="gene ID" value="JU765_v2.g19628"/>
</dbReference>
<evidence type="ECO:0000313" key="2">
    <source>
        <dbReference type="WBParaSite" id="JU765_v2.g19628.t1"/>
    </source>
</evidence>
<reference evidence="2" key="1">
    <citation type="submission" date="2022-11" db="UniProtKB">
        <authorList>
            <consortium name="WormBaseParasite"/>
        </authorList>
    </citation>
    <scope>IDENTIFICATION</scope>
</reference>
<dbReference type="Proteomes" id="UP000887576">
    <property type="component" value="Unplaced"/>
</dbReference>
<accession>A0AC34QV57</accession>